<dbReference type="PRINTS" id="PR00081">
    <property type="entry name" value="GDHRDH"/>
</dbReference>
<dbReference type="GO" id="GO:0016491">
    <property type="term" value="F:oxidoreductase activity"/>
    <property type="evidence" value="ECO:0007669"/>
    <property type="project" value="UniProtKB-KW"/>
</dbReference>
<dbReference type="RefSeq" id="WP_286985654.1">
    <property type="nucleotide sequence ID" value="NZ_CP098827.1"/>
</dbReference>
<dbReference type="NCBIfam" id="NF006776">
    <property type="entry name" value="PRK09291.1"/>
    <property type="match status" value="1"/>
</dbReference>
<accession>A0AAU7KL74</accession>
<dbReference type="EMBL" id="CP098827">
    <property type="protein sequence ID" value="XBO72334.1"/>
    <property type="molecule type" value="Genomic_DNA"/>
</dbReference>
<dbReference type="PANTHER" id="PTHR42901:SF1">
    <property type="entry name" value="ALCOHOL DEHYDROGENASE"/>
    <property type="match status" value="1"/>
</dbReference>
<dbReference type="PANTHER" id="PTHR42901">
    <property type="entry name" value="ALCOHOL DEHYDROGENASE"/>
    <property type="match status" value="1"/>
</dbReference>
<dbReference type="CDD" id="cd05374">
    <property type="entry name" value="17beta-HSD-like_SDR_c"/>
    <property type="match status" value="1"/>
</dbReference>
<evidence type="ECO:0000256" key="1">
    <source>
        <dbReference type="ARBA" id="ARBA00006484"/>
    </source>
</evidence>
<gene>
    <name evidence="3" type="ORF">NFG58_06410</name>
</gene>
<comment type="similarity">
    <text evidence="1">Belongs to the short-chain dehydrogenases/reductases (SDR) family.</text>
</comment>
<proteinExistence type="inferred from homology"/>
<dbReference type="Pfam" id="PF00106">
    <property type="entry name" value="adh_short"/>
    <property type="match status" value="1"/>
</dbReference>
<dbReference type="SUPFAM" id="SSF51735">
    <property type="entry name" value="NAD(P)-binding Rossmann-fold domains"/>
    <property type="match status" value="1"/>
</dbReference>
<keyword evidence="2" id="KW-0560">Oxidoreductase</keyword>
<protein>
    <submittedName>
        <fullName evidence="3">SDR family oxidoreductase</fullName>
    </submittedName>
</protein>
<sequence>MKTILITGAGSGLGEGTALALARAGHKVIATTEIWPQVTSLKEKARQQELTLTVEKLDITDKRDRDAVFSSYGHQVDIVVANAAIGETGPLAEIPVDRVRRVFETNVFSTLEFVQPYAREFVERGKGKIVLTSSIAGFTTFPYLGPYVASKHALEGMAQLLYEELAPLGVKVATINPGPFRTGFNDRMYNTLDQWYDPDACFTPEKPIRSVQQQFAGDDLQQDPAAMIDEMARLIPLDEHRFRNVYPDSFEASAKEYQDGLWDRLI</sequence>
<evidence type="ECO:0000256" key="2">
    <source>
        <dbReference type="ARBA" id="ARBA00023002"/>
    </source>
</evidence>
<dbReference type="InterPro" id="IPR036291">
    <property type="entry name" value="NAD(P)-bd_dom_sf"/>
</dbReference>
<reference evidence="3" key="1">
    <citation type="submission" date="2022-06" db="EMBL/GenBank/DDBJ databases">
        <title>A novel DMS-producing enzyme.</title>
        <authorList>
            <person name="Zhang Y."/>
        </authorList>
    </citation>
    <scope>NUCLEOTIDE SEQUENCE</scope>
    <source>
        <strain evidence="3">RT37</strain>
    </source>
</reference>
<dbReference type="Gene3D" id="3.40.50.720">
    <property type="entry name" value="NAD(P)-binding Rossmann-like Domain"/>
    <property type="match status" value="1"/>
</dbReference>
<dbReference type="InterPro" id="IPR002347">
    <property type="entry name" value="SDR_fam"/>
</dbReference>
<organism evidence="3">
    <name type="scientific">Halomonas sp. RT37</name>
    <dbReference type="NCBI Taxonomy" id="2950872"/>
    <lineage>
        <taxon>Bacteria</taxon>
        <taxon>Pseudomonadati</taxon>
        <taxon>Pseudomonadota</taxon>
        <taxon>Gammaproteobacteria</taxon>
        <taxon>Oceanospirillales</taxon>
        <taxon>Halomonadaceae</taxon>
        <taxon>Halomonas</taxon>
    </lineage>
</organism>
<evidence type="ECO:0000313" key="3">
    <source>
        <dbReference type="EMBL" id="XBO72334.1"/>
    </source>
</evidence>
<dbReference type="AlphaFoldDB" id="A0AAU7KL74"/>
<name>A0AAU7KL74_9GAMM</name>